<sequence>MPPPAQSDPWLQSRRFGIVIDAGSSGSRLQIYSWKDARAERTERKGGELATLPRVEKGTKSSDDWVAKIEPGISSYALEPSLVGPYLSPLLEHAQSQIPPSLHGSTPIYLLATAGMRLLPPAQQEQIIDAACVFLKFHSNFKVDPPSAEGPCGASIRVITGEDEGLFGWIAVNYLLDGFSSHDGQRATYGFLDMGGASTQIAFEPGEDYRKNPLVPLKDVRLRLLDGEELHHQVFVTTWLGYGTNQARERYIGNIISHWDQMYDIDEHTPADVVPDPCLPRDLMLYESPVILGAASDHSKTAHTLKGTGSFPKCLRLVEPLLNKDAPCPDTHCLFNGVSVPPIDFSVSRFIGVSEYWYSSEHVFGLGGAYDFVQYERAATEFCSKDWDTILSDHVASKSALAPTSTDIRVHTRDVDLARLELQCFKAAWIVNVLHEGIGVPRIVDPGGNSTTGSQSETDRFSNKADQKGLGAPAFQSLDSVGDTAITWTLGMMVLEAVSEIPSTYIGAPSVGDLDSYPDFDDDDGFLGDLEDTLKEHLHPSLMQPIYGFSPISVIVFGLLVLLITYLFRSRLKAVYRKIFRARNGYDYAQAYAMESGGMNGVNDLDSPPSTPYPNGAGKSKSLPAFVRHALRRLRRSIFGPTSPRLPSESSLRPVRPSASVQPSAALAYQQGRLAPFGTSSNAGMVQRTSSPASGTESASPPSPNRSTALNPSLPALSLSRNASQVNLTTIVPRASSFVRGGGPR</sequence>
<feature type="transmembrane region" description="Helical" evidence="7">
    <location>
        <begin position="546"/>
        <end position="568"/>
    </location>
</feature>
<accession>A0A165DGG4</accession>
<keyword evidence="7" id="KW-0812">Transmembrane</keyword>
<name>A0A165DGG4_9BASI</name>
<feature type="compositionally biased region" description="Polar residues" evidence="6">
    <location>
        <begin position="678"/>
        <end position="708"/>
    </location>
</feature>
<dbReference type="InParanoid" id="A0A165DGG4"/>
<dbReference type="Proteomes" id="UP000076842">
    <property type="component" value="Unassembled WGS sequence"/>
</dbReference>
<keyword evidence="4" id="KW-0547">Nucleotide-binding</keyword>
<evidence type="ECO:0000313" key="9">
    <source>
        <dbReference type="Proteomes" id="UP000076842"/>
    </source>
</evidence>
<evidence type="ECO:0000256" key="5">
    <source>
        <dbReference type="RuleBase" id="RU003833"/>
    </source>
</evidence>
<dbReference type="PROSITE" id="PS01238">
    <property type="entry name" value="GDA1_CD39_NTPASE"/>
    <property type="match status" value="1"/>
</dbReference>
<dbReference type="GO" id="GO:0006256">
    <property type="term" value="P:UDP catabolic process"/>
    <property type="evidence" value="ECO:0007669"/>
    <property type="project" value="TreeGrafter"/>
</dbReference>
<feature type="compositionally biased region" description="Low complexity" evidence="6">
    <location>
        <begin position="641"/>
        <end position="658"/>
    </location>
</feature>
<dbReference type="GO" id="GO:0045134">
    <property type="term" value="F:UDP phosphatase activity"/>
    <property type="evidence" value="ECO:0007669"/>
    <property type="project" value="TreeGrafter"/>
</dbReference>
<organism evidence="8 9">
    <name type="scientific">Calocera cornea HHB12733</name>
    <dbReference type="NCBI Taxonomy" id="1353952"/>
    <lineage>
        <taxon>Eukaryota</taxon>
        <taxon>Fungi</taxon>
        <taxon>Dikarya</taxon>
        <taxon>Basidiomycota</taxon>
        <taxon>Agaricomycotina</taxon>
        <taxon>Dacrymycetes</taxon>
        <taxon>Dacrymycetales</taxon>
        <taxon>Dacrymycetaceae</taxon>
        <taxon>Calocera</taxon>
    </lineage>
</organism>
<dbReference type="PANTHER" id="PTHR11782">
    <property type="entry name" value="ADENOSINE/GUANOSINE DIPHOSPHATASE"/>
    <property type="match status" value="1"/>
</dbReference>
<feature type="active site" description="Proton acceptor" evidence="3">
    <location>
        <position position="164"/>
    </location>
</feature>
<reference evidence="8 9" key="1">
    <citation type="journal article" date="2016" name="Mol. Biol. Evol.">
        <title>Comparative Genomics of Early-Diverging Mushroom-Forming Fungi Provides Insights into the Origins of Lignocellulose Decay Capabilities.</title>
        <authorList>
            <person name="Nagy L.G."/>
            <person name="Riley R."/>
            <person name="Tritt A."/>
            <person name="Adam C."/>
            <person name="Daum C."/>
            <person name="Floudas D."/>
            <person name="Sun H."/>
            <person name="Yadav J.S."/>
            <person name="Pangilinan J."/>
            <person name="Larsson K.H."/>
            <person name="Matsuura K."/>
            <person name="Barry K."/>
            <person name="Labutti K."/>
            <person name="Kuo R."/>
            <person name="Ohm R.A."/>
            <person name="Bhattacharya S.S."/>
            <person name="Shirouzu T."/>
            <person name="Yoshinaga Y."/>
            <person name="Martin F.M."/>
            <person name="Grigoriev I.V."/>
            <person name="Hibbett D.S."/>
        </authorList>
    </citation>
    <scope>NUCLEOTIDE SEQUENCE [LARGE SCALE GENOMIC DNA]</scope>
    <source>
        <strain evidence="8 9">HHB12733</strain>
    </source>
</reference>
<feature type="region of interest" description="Disordered" evidence="6">
    <location>
        <begin position="677"/>
        <end position="723"/>
    </location>
</feature>
<keyword evidence="7" id="KW-1133">Transmembrane helix</keyword>
<evidence type="ECO:0008006" key="10">
    <source>
        <dbReference type="Google" id="ProtNLM"/>
    </source>
</evidence>
<keyword evidence="4" id="KW-0067">ATP-binding</keyword>
<dbReference type="AlphaFoldDB" id="A0A165DGG4"/>
<dbReference type="GO" id="GO:0016020">
    <property type="term" value="C:membrane"/>
    <property type="evidence" value="ECO:0007669"/>
    <property type="project" value="TreeGrafter"/>
</dbReference>
<keyword evidence="7" id="KW-0472">Membrane</keyword>
<dbReference type="EMBL" id="KV424057">
    <property type="protein sequence ID" value="KZT52746.1"/>
    <property type="molecule type" value="Genomic_DNA"/>
</dbReference>
<dbReference type="GO" id="GO:0017111">
    <property type="term" value="F:ribonucleoside triphosphate phosphatase activity"/>
    <property type="evidence" value="ECO:0007669"/>
    <property type="project" value="TreeGrafter"/>
</dbReference>
<evidence type="ECO:0000256" key="4">
    <source>
        <dbReference type="PIRSR" id="PIRSR600407-2"/>
    </source>
</evidence>
<dbReference type="Gene3D" id="3.30.420.150">
    <property type="entry name" value="Exopolyphosphatase. Domain 2"/>
    <property type="match status" value="1"/>
</dbReference>
<dbReference type="Pfam" id="PF01150">
    <property type="entry name" value="GDA1_CD39"/>
    <property type="match status" value="1"/>
</dbReference>
<dbReference type="FunCoup" id="A0A165DGG4">
    <property type="interactions" value="190"/>
</dbReference>
<dbReference type="InterPro" id="IPR000407">
    <property type="entry name" value="GDA1_CD39_NTPase"/>
</dbReference>
<dbReference type="GO" id="GO:0046036">
    <property type="term" value="P:CTP metabolic process"/>
    <property type="evidence" value="ECO:0007669"/>
    <property type="project" value="TreeGrafter"/>
</dbReference>
<dbReference type="STRING" id="1353952.A0A165DGG4"/>
<evidence type="ECO:0000256" key="6">
    <source>
        <dbReference type="SAM" id="MobiDB-lite"/>
    </source>
</evidence>
<feature type="region of interest" description="Disordered" evidence="6">
    <location>
        <begin position="638"/>
        <end position="659"/>
    </location>
</feature>
<feature type="compositionally biased region" description="Low complexity" evidence="6">
    <location>
        <begin position="709"/>
        <end position="723"/>
    </location>
</feature>
<dbReference type="OrthoDB" id="6372431at2759"/>
<keyword evidence="9" id="KW-1185">Reference proteome</keyword>
<feature type="binding site" evidence="4">
    <location>
        <begin position="196"/>
        <end position="200"/>
    </location>
    <ligand>
        <name>ATP</name>
        <dbReference type="ChEBI" id="CHEBI:30616"/>
    </ligand>
</feature>
<dbReference type="GO" id="GO:0004382">
    <property type="term" value="F:GDP phosphatase activity"/>
    <property type="evidence" value="ECO:0007669"/>
    <property type="project" value="TreeGrafter"/>
</dbReference>
<gene>
    <name evidence="8" type="ORF">CALCODRAFT_441173</name>
</gene>
<proteinExistence type="inferred from homology"/>
<dbReference type="PANTHER" id="PTHR11782:SF121">
    <property type="entry name" value="NUCLEOSIDE-DIPHOSPHATASE MIG-23"/>
    <property type="match status" value="1"/>
</dbReference>
<evidence type="ECO:0000256" key="7">
    <source>
        <dbReference type="SAM" id="Phobius"/>
    </source>
</evidence>
<dbReference type="CDD" id="cd24039">
    <property type="entry name" value="ASKHA_NBD_YND1-like"/>
    <property type="match status" value="1"/>
</dbReference>
<dbReference type="Gene3D" id="3.30.420.40">
    <property type="match status" value="1"/>
</dbReference>
<protein>
    <recommendedName>
        <fullName evidence="10">Nucleoside phosphatase GDA1/CD39</fullName>
    </recommendedName>
</protein>
<keyword evidence="2 5" id="KW-0378">Hydrolase</keyword>
<comment type="similarity">
    <text evidence="1 5">Belongs to the GDA1/CD39 NTPase family.</text>
</comment>
<evidence type="ECO:0000256" key="3">
    <source>
        <dbReference type="PIRSR" id="PIRSR600407-1"/>
    </source>
</evidence>
<evidence type="ECO:0000256" key="1">
    <source>
        <dbReference type="ARBA" id="ARBA00009283"/>
    </source>
</evidence>
<evidence type="ECO:0000313" key="8">
    <source>
        <dbReference type="EMBL" id="KZT52746.1"/>
    </source>
</evidence>
<dbReference type="GO" id="GO:0005524">
    <property type="term" value="F:ATP binding"/>
    <property type="evidence" value="ECO:0007669"/>
    <property type="project" value="UniProtKB-KW"/>
</dbReference>
<evidence type="ECO:0000256" key="2">
    <source>
        <dbReference type="ARBA" id="ARBA00022801"/>
    </source>
</evidence>
<feature type="region of interest" description="Disordered" evidence="6">
    <location>
        <begin position="444"/>
        <end position="464"/>
    </location>
</feature>
<dbReference type="GO" id="GO:0005794">
    <property type="term" value="C:Golgi apparatus"/>
    <property type="evidence" value="ECO:0007669"/>
    <property type="project" value="TreeGrafter"/>
</dbReference>